<proteinExistence type="predicted"/>
<accession>A0A9D1FXK8</accession>
<evidence type="ECO:0000313" key="1">
    <source>
        <dbReference type="EMBL" id="HIS83281.1"/>
    </source>
</evidence>
<reference evidence="1" key="2">
    <citation type="journal article" date="2021" name="PeerJ">
        <title>Extensive microbial diversity within the chicken gut microbiome revealed by metagenomics and culture.</title>
        <authorList>
            <person name="Gilroy R."/>
            <person name="Ravi A."/>
            <person name="Getino M."/>
            <person name="Pursley I."/>
            <person name="Horton D.L."/>
            <person name="Alikhan N.F."/>
            <person name="Baker D."/>
            <person name="Gharbi K."/>
            <person name="Hall N."/>
            <person name="Watson M."/>
            <person name="Adriaenssens E.M."/>
            <person name="Foster-Nyarko E."/>
            <person name="Jarju S."/>
            <person name="Secka A."/>
            <person name="Antonio M."/>
            <person name="Oren A."/>
            <person name="Chaudhuri R.R."/>
            <person name="La Ragione R."/>
            <person name="Hildebrand F."/>
            <person name="Pallen M.J."/>
        </authorList>
    </citation>
    <scope>NUCLEOTIDE SEQUENCE</scope>
    <source>
        <strain evidence="1">CHK152-2994</strain>
    </source>
</reference>
<reference evidence="1" key="1">
    <citation type="submission" date="2020-10" db="EMBL/GenBank/DDBJ databases">
        <authorList>
            <person name="Gilroy R."/>
        </authorList>
    </citation>
    <scope>NUCLEOTIDE SEQUENCE</scope>
    <source>
        <strain evidence="1">CHK152-2994</strain>
    </source>
</reference>
<dbReference type="EMBL" id="DVJO01000149">
    <property type="protein sequence ID" value="HIS83281.1"/>
    <property type="molecule type" value="Genomic_DNA"/>
</dbReference>
<dbReference type="Proteomes" id="UP000824139">
    <property type="component" value="Unassembled WGS sequence"/>
</dbReference>
<feature type="non-terminal residue" evidence="1">
    <location>
        <position position="1"/>
    </location>
</feature>
<name>A0A9D1FXK8_9BACT</name>
<organism evidence="1 2">
    <name type="scientific">Candidatus Scatenecus faecavium</name>
    <dbReference type="NCBI Taxonomy" id="2840915"/>
    <lineage>
        <taxon>Bacteria</taxon>
        <taxon>Candidatus Scatenecus</taxon>
    </lineage>
</organism>
<protein>
    <submittedName>
        <fullName evidence="1">Methyl-accepting chemotaxis protein</fullName>
    </submittedName>
</protein>
<dbReference type="AlphaFoldDB" id="A0A9D1FXK8"/>
<comment type="caution">
    <text evidence="1">The sequence shown here is derived from an EMBL/GenBank/DDBJ whole genome shotgun (WGS) entry which is preliminary data.</text>
</comment>
<evidence type="ECO:0000313" key="2">
    <source>
        <dbReference type="Proteomes" id="UP000824139"/>
    </source>
</evidence>
<gene>
    <name evidence="1" type="ORF">IAD41_06735</name>
</gene>
<sequence length="286" mass="32112">SIKTKNAYKVDYIVNLPGLILPEFLKGKAVSDNGKKKLLISTLDNVTLPYPTQTSPYTIVEPMRISDFMEWQYRAAESLTETNKKVNEILSDEVIAELKSSIKNINSLTNQTAATMSKVDALVESSQEDIKTLMALLDRTSNDFNLMSNNINQIIGDPEFKTTMMSTANSMDKLAQNINKIIGNEEEAEKMAADIREIAHNANEISGYINGMTKDDQLKKDLTNTVANANKAMINLNTALASVNKMTPEKKTELQAIIDDTKVTTCNLRKFSEKLNKRFLLWRLMF</sequence>